<gene>
    <name evidence="13 16" type="primary">ccmE</name>
    <name evidence="13" type="synonym">cycJ</name>
    <name evidence="16" type="ORF">I8J31_03660</name>
</gene>
<keyword evidence="17" id="KW-1185">Reference proteome</keyword>
<evidence type="ECO:0000256" key="9">
    <source>
        <dbReference type="ARBA" id="ARBA00022989"/>
    </source>
</evidence>
<dbReference type="NCBIfam" id="NF009727">
    <property type="entry name" value="PRK13254.1-1"/>
    <property type="match status" value="1"/>
</dbReference>
<reference evidence="16" key="1">
    <citation type="submission" date="2020-12" db="EMBL/GenBank/DDBJ databases">
        <title>Marinomonas arctica sp. nov., a psychrotolerant bacterium isolated from the Arctic.</title>
        <authorList>
            <person name="Zhang Y."/>
        </authorList>
    </citation>
    <scope>NUCLEOTIDE SEQUENCE</scope>
    <source>
        <strain evidence="16">C1424</strain>
    </source>
</reference>
<evidence type="ECO:0000256" key="3">
    <source>
        <dbReference type="ARBA" id="ARBA00022519"/>
    </source>
</evidence>
<evidence type="ECO:0000256" key="5">
    <source>
        <dbReference type="ARBA" id="ARBA00022692"/>
    </source>
</evidence>
<dbReference type="GO" id="GO:0046872">
    <property type="term" value="F:metal ion binding"/>
    <property type="evidence" value="ECO:0007669"/>
    <property type="project" value="UniProtKB-KW"/>
</dbReference>
<dbReference type="RefSeq" id="WP_199466936.1">
    <property type="nucleotide sequence ID" value="NZ_JAEMNX010000002.1"/>
</dbReference>
<protein>
    <recommendedName>
        <fullName evidence="13">Cytochrome c-type biogenesis protein CcmE</fullName>
    </recommendedName>
    <alternativeName>
        <fullName evidence="13">Cytochrome c maturation protein E</fullName>
    </alternativeName>
    <alternativeName>
        <fullName evidence="13">Heme chaperone CcmE</fullName>
    </alternativeName>
</protein>
<dbReference type="GO" id="GO:0020037">
    <property type="term" value="F:heme binding"/>
    <property type="evidence" value="ECO:0007669"/>
    <property type="project" value="InterPro"/>
</dbReference>
<comment type="subcellular location">
    <subcellularLocation>
        <location evidence="1">Cell inner membrane</location>
    </subcellularLocation>
    <subcellularLocation>
        <location evidence="13">Cell membrane</location>
        <topology evidence="13">Single-pass type II membrane protein</topology>
    </subcellularLocation>
</comment>
<dbReference type="GO" id="GO:0017004">
    <property type="term" value="P:cytochrome complex assembly"/>
    <property type="evidence" value="ECO:0007669"/>
    <property type="project" value="UniProtKB-KW"/>
</dbReference>
<feature type="transmembrane region" description="Helical" evidence="15">
    <location>
        <begin position="12"/>
        <end position="30"/>
    </location>
</feature>
<dbReference type="HAMAP" id="MF_01959">
    <property type="entry name" value="CcmE"/>
    <property type="match status" value="1"/>
</dbReference>
<evidence type="ECO:0000256" key="2">
    <source>
        <dbReference type="ARBA" id="ARBA00022475"/>
    </source>
</evidence>
<keyword evidence="7 13" id="KW-0201">Cytochrome c-type biogenesis</keyword>
<dbReference type="InterPro" id="IPR012340">
    <property type="entry name" value="NA-bd_OB-fold"/>
</dbReference>
<comment type="function">
    <text evidence="12 13">Heme chaperone required for the biogenesis of c-type cytochromes. Transiently binds heme delivered by CcmC and transfers the heme to apo-cytochromes in a process facilitated by CcmF and CcmH.</text>
</comment>
<dbReference type="SUPFAM" id="SSF82093">
    <property type="entry name" value="Heme chaperone CcmE"/>
    <property type="match status" value="1"/>
</dbReference>
<dbReference type="NCBIfam" id="NF009729">
    <property type="entry name" value="PRK13254.1-3"/>
    <property type="match status" value="1"/>
</dbReference>
<keyword evidence="3" id="KW-0997">Cell inner membrane</keyword>
<evidence type="ECO:0000313" key="16">
    <source>
        <dbReference type="EMBL" id="MBJ7536770.1"/>
    </source>
</evidence>
<dbReference type="GO" id="GO:0017003">
    <property type="term" value="P:protein-heme linkage"/>
    <property type="evidence" value="ECO:0007669"/>
    <property type="project" value="UniProtKB-UniRule"/>
</dbReference>
<evidence type="ECO:0000256" key="7">
    <source>
        <dbReference type="ARBA" id="ARBA00022748"/>
    </source>
</evidence>
<keyword evidence="10 13" id="KW-0408">Iron</keyword>
<dbReference type="Gene3D" id="2.40.50.140">
    <property type="entry name" value="Nucleic acid-binding proteins"/>
    <property type="match status" value="1"/>
</dbReference>
<keyword evidence="6 13" id="KW-0479">Metal-binding</keyword>
<feature type="binding site" description="covalent" evidence="13 14">
    <location>
        <position position="124"/>
    </location>
    <ligand>
        <name>heme</name>
        <dbReference type="ChEBI" id="CHEBI:30413"/>
    </ligand>
</feature>
<evidence type="ECO:0000256" key="14">
    <source>
        <dbReference type="PIRSR" id="PIRSR604329-50"/>
    </source>
</evidence>
<comment type="caution">
    <text evidence="16">The sequence shown here is derived from an EMBL/GenBank/DDBJ whole genome shotgun (WGS) entry which is preliminary data.</text>
</comment>
<evidence type="ECO:0000256" key="1">
    <source>
        <dbReference type="ARBA" id="ARBA00004533"/>
    </source>
</evidence>
<dbReference type="EMBL" id="JAEMNX010000002">
    <property type="protein sequence ID" value="MBJ7536770.1"/>
    <property type="molecule type" value="Genomic_DNA"/>
</dbReference>
<keyword evidence="11 13" id="KW-0472">Membrane</keyword>
<evidence type="ECO:0000256" key="12">
    <source>
        <dbReference type="ARBA" id="ARBA00056663"/>
    </source>
</evidence>
<keyword evidence="8 13" id="KW-0735">Signal-anchor</keyword>
<keyword evidence="2 13" id="KW-1003">Cell membrane</keyword>
<comment type="similarity">
    <text evidence="13">Belongs to the CcmE/CycJ family.</text>
</comment>
<dbReference type="Proteomes" id="UP000628710">
    <property type="component" value="Unassembled WGS sequence"/>
</dbReference>
<dbReference type="PANTHER" id="PTHR34128:SF2">
    <property type="entry name" value="CYTOCHROME C-TYPE BIOGENESIS PROTEIN CCME HOMOLOG, MITOCHONDRIAL"/>
    <property type="match status" value="1"/>
</dbReference>
<dbReference type="Pfam" id="PF03100">
    <property type="entry name" value="CcmE"/>
    <property type="match status" value="1"/>
</dbReference>
<dbReference type="InterPro" id="IPR004329">
    <property type="entry name" value="CcmE"/>
</dbReference>
<evidence type="ECO:0000256" key="15">
    <source>
        <dbReference type="SAM" id="Phobius"/>
    </source>
</evidence>
<feature type="topological domain" description="Cytoplasmic" evidence="13">
    <location>
        <begin position="1"/>
        <end position="8"/>
    </location>
</feature>
<keyword evidence="4 13" id="KW-0349">Heme</keyword>
<organism evidence="16 17">
    <name type="scientific">Marinomonas transparens</name>
    <dbReference type="NCBI Taxonomy" id="2795388"/>
    <lineage>
        <taxon>Bacteria</taxon>
        <taxon>Pseudomonadati</taxon>
        <taxon>Pseudomonadota</taxon>
        <taxon>Gammaproteobacteria</taxon>
        <taxon>Oceanospirillales</taxon>
        <taxon>Oceanospirillaceae</taxon>
        <taxon>Marinomonas</taxon>
    </lineage>
</organism>
<feature type="topological domain" description="Extracellular" evidence="13">
    <location>
        <begin position="30"/>
        <end position="155"/>
    </location>
</feature>
<evidence type="ECO:0000256" key="8">
    <source>
        <dbReference type="ARBA" id="ARBA00022968"/>
    </source>
</evidence>
<proteinExistence type="inferred from homology"/>
<accession>A0A934MYS4</accession>
<keyword evidence="9 13" id="KW-1133">Transmembrane helix</keyword>
<dbReference type="PANTHER" id="PTHR34128">
    <property type="entry name" value="CYTOCHROME C-TYPE BIOGENESIS PROTEIN CCME HOMOLOG, MITOCHONDRIAL"/>
    <property type="match status" value="1"/>
</dbReference>
<keyword evidence="5 13" id="KW-0812">Transmembrane</keyword>
<dbReference type="GO" id="GO:0005886">
    <property type="term" value="C:plasma membrane"/>
    <property type="evidence" value="ECO:0007669"/>
    <property type="project" value="UniProtKB-SubCell"/>
</dbReference>
<name>A0A934MYS4_9GAMM</name>
<dbReference type="NCBIfam" id="NF009731">
    <property type="entry name" value="PRK13254.1-5"/>
    <property type="match status" value="1"/>
</dbReference>
<evidence type="ECO:0000256" key="6">
    <source>
        <dbReference type="ARBA" id="ARBA00022723"/>
    </source>
</evidence>
<dbReference type="FunFam" id="2.40.50.140:FF:000104">
    <property type="entry name" value="Cytochrome c-type biogenesis protein CcmE"/>
    <property type="match status" value="1"/>
</dbReference>
<evidence type="ECO:0000256" key="13">
    <source>
        <dbReference type="HAMAP-Rule" id="MF_01959"/>
    </source>
</evidence>
<sequence>MHPVRKKRMLTIIIIVTILGMAVGLIMYALQQNINLFYSPSQIAQGDVPINTNIRAGGMVVAGSVARDLATLSVSFLVTDFQHQVRIQYKGILPDLFREGQGIVAQGKLNRNGVFEAFQVLAKHDEKYMPPEVTEALKNAKVGASQGDVSVQSTY</sequence>
<feature type="binding site" description="axial binding residue" evidence="13 14">
    <location>
        <position position="128"/>
    </location>
    <ligand>
        <name>heme</name>
        <dbReference type="ChEBI" id="CHEBI:30413"/>
    </ligand>
    <ligandPart>
        <name>Fe</name>
        <dbReference type="ChEBI" id="CHEBI:18248"/>
    </ligandPart>
</feature>
<dbReference type="InterPro" id="IPR036127">
    <property type="entry name" value="CcmE-like_sf"/>
</dbReference>
<evidence type="ECO:0000256" key="10">
    <source>
        <dbReference type="ARBA" id="ARBA00023004"/>
    </source>
</evidence>
<evidence type="ECO:0000256" key="11">
    <source>
        <dbReference type="ARBA" id="ARBA00023136"/>
    </source>
</evidence>
<evidence type="ECO:0000313" key="17">
    <source>
        <dbReference type="Proteomes" id="UP000628710"/>
    </source>
</evidence>
<dbReference type="AlphaFoldDB" id="A0A934MYS4"/>
<evidence type="ECO:0000256" key="4">
    <source>
        <dbReference type="ARBA" id="ARBA00022617"/>
    </source>
</evidence>